<feature type="domain" description="Sulfatase N-terminal" evidence="8">
    <location>
        <begin position="23"/>
        <end position="337"/>
    </location>
</feature>
<dbReference type="VEuPathDB" id="VectorBase:ISCI020211"/>
<dbReference type="Gene3D" id="3.30.1120.10">
    <property type="match status" value="1"/>
</dbReference>
<keyword evidence="3" id="KW-0479">Metal-binding</keyword>
<proteinExistence type="inferred from homology"/>
<evidence type="ECO:0000256" key="7">
    <source>
        <dbReference type="SAM" id="SignalP"/>
    </source>
</evidence>
<reference evidence="10" key="2">
    <citation type="submission" date="2020-05" db="UniProtKB">
        <authorList>
            <consortium name="EnsemblMetazoa"/>
        </authorList>
    </citation>
    <scope>IDENTIFICATION</scope>
    <source>
        <strain evidence="10">wikel</strain>
    </source>
</reference>
<evidence type="ECO:0000256" key="6">
    <source>
        <dbReference type="ARBA" id="ARBA00023180"/>
    </source>
</evidence>
<dbReference type="PANTHER" id="PTHR10342">
    <property type="entry name" value="ARYLSULFATASE"/>
    <property type="match status" value="1"/>
</dbReference>
<dbReference type="HOGENOM" id="CLU_006332_10_1_1"/>
<dbReference type="EMBL" id="ABJB010631925">
    <property type="status" value="NOT_ANNOTATED_CDS"/>
    <property type="molecule type" value="Genomic_DNA"/>
</dbReference>
<dbReference type="GO" id="GO:0046872">
    <property type="term" value="F:metal ion binding"/>
    <property type="evidence" value="ECO:0007669"/>
    <property type="project" value="UniProtKB-KW"/>
</dbReference>
<dbReference type="GO" id="GO:0008484">
    <property type="term" value="F:sulfuric ester hydrolase activity"/>
    <property type="evidence" value="ECO:0000318"/>
    <property type="project" value="GO_Central"/>
</dbReference>
<comment type="cofactor">
    <cofactor evidence="1">
        <name>Ca(2+)</name>
        <dbReference type="ChEBI" id="CHEBI:29108"/>
    </cofactor>
</comment>
<protein>
    <submittedName>
        <fullName evidence="9">Arylsulfatase B, putative</fullName>
        <ecNumber evidence="9">3.1.6.12</ecNumber>
    </submittedName>
</protein>
<dbReference type="VEuPathDB" id="VectorBase:ISCP_008723"/>
<dbReference type="PROSITE" id="PS00523">
    <property type="entry name" value="SULFATASE_1"/>
    <property type="match status" value="1"/>
</dbReference>
<dbReference type="PaxDb" id="6945-B7Q2G7"/>
<gene>
    <name evidence="9" type="ORF">IscW_ISCW020211</name>
</gene>
<sequence>TRLPMVLLLVFLVLGSSASKLPPNIIFMLVDGLGWDDVSFHGSPQIPTPNMDALAADGIILNNYYVQPVCTPSRAALMTGMYPIHTGLQHGVLLAAEPNGLPLEFKIMPEYFKDLGYETHLIGKWNLGYYMKEYTPTYRGFDSFYGFYNYEEDYFTHNLEFVNQSNAMVWRPSSFCVYLTLSPDTGFDLLSASIERGPFFLYLSHQSVHGASGNDPLQAPEENIAKFPYIGDERRTKYAGMVDALDESAGDVLEALYEAGMLANTIIVMSSANGGLSSGVESNAGSNFPLRGGKGALWEGGTRASAFIWSPLLYQKNRVSDQMMHITDWLPTLYAAAQGNPFNLGTLDGQNLWNHLSYNLPSPRYELLYNIDPIDQTSAIRFLNYKLVLGESSGSEENEHRLKTPGNSRPYRDLDIAMAQSKAARVLRNFHNRGILFMDSNWRQKAALNCGDDERENVVPGAPPYLFDLAKDPCEMRNIVLIEPGWVSILTLRLHIYEQTSIAPSNKQIDPRGFPENLNGTWAPWIQ</sequence>
<dbReference type="EMBL" id="ABJB011028792">
    <property type="status" value="NOT_ANNOTATED_CDS"/>
    <property type="molecule type" value="Genomic_DNA"/>
</dbReference>
<dbReference type="InterPro" id="IPR017850">
    <property type="entry name" value="Alkaline_phosphatase_core_sf"/>
</dbReference>
<feature type="non-terminal residue" evidence="9">
    <location>
        <position position="1"/>
    </location>
</feature>
<keyword evidence="11" id="KW-1185">Reference proteome</keyword>
<dbReference type="EC" id="3.1.6.12" evidence="9"/>
<feature type="signal peptide" evidence="7">
    <location>
        <begin position="1"/>
        <end position="18"/>
    </location>
</feature>
<dbReference type="PANTHER" id="PTHR10342:SF273">
    <property type="entry name" value="RE14504P"/>
    <property type="match status" value="1"/>
</dbReference>
<organism>
    <name type="scientific">Ixodes scapularis</name>
    <name type="common">Black-legged tick</name>
    <name type="synonym">Deer tick</name>
    <dbReference type="NCBI Taxonomy" id="6945"/>
    <lineage>
        <taxon>Eukaryota</taxon>
        <taxon>Metazoa</taxon>
        <taxon>Ecdysozoa</taxon>
        <taxon>Arthropoda</taxon>
        <taxon>Chelicerata</taxon>
        <taxon>Arachnida</taxon>
        <taxon>Acari</taxon>
        <taxon>Parasitiformes</taxon>
        <taxon>Ixodida</taxon>
        <taxon>Ixodoidea</taxon>
        <taxon>Ixodidae</taxon>
        <taxon>Ixodinae</taxon>
        <taxon>Ixodes</taxon>
    </lineage>
</organism>
<dbReference type="VEuPathDB" id="VectorBase:ISCP_012115"/>
<evidence type="ECO:0000256" key="2">
    <source>
        <dbReference type="ARBA" id="ARBA00008779"/>
    </source>
</evidence>
<dbReference type="EMBL" id="ABJB010425544">
    <property type="status" value="NOT_ANNOTATED_CDS"/>
    <property type="molecule type" value="Genomic_DNA"/>
</dbReference>
<keyword evidence="4 9" id="KW-0378">Hydrolase</keyword>
<dbReference type="Proteomes" id="UP000001555">
    <property type="component" value="Unassembled WGS sequence"/>
</dbReference>
<keyword evidence="5" id="KW-0106">Calcium</keyword>
<evidence type="ECO:0000256" key="4">
    <source>
        <dbReference type="ARBA" id="ARBA00022801"/>
    </source>
</evidence>
<evidence type="ECO:0000313" key="10">
    <source>
        <dbReference type="EnsemblMetazoa" id="ISCW020211-PA"/>
    </source>
</evidence>
<dbReference type="InParanoid" id="B7Q2G7"/>
<evidence type="ECO:0000256" key="3">
    <source>
        <dbReference type="ARBA" id="ARBA00022723"/>
    </source>
</evidence>
<keyword evidence="6" id="KW-0325">Glycoprotein</keyword>
<evidence type="ECO:0000313" key="11">
    <source>
        <dbReference type="Proteomes" id="UP000001555"/>
    </source>
</evidence>
<dbReference type="EMBL" id="ABJB010608550">
    <property type="status" value="NOT_ANNOTATED_CDS"/>
    <property type="molecule type" value="Genomic_DNA"/>
</dbReference>
<dbReference type="InterPro" id="IPR047115">
    <property type="entry name" value="ARSB"/>
</dbReference>
<evidence type="ECO:0000256" key="5">
    <source>
        <dbReference type="ARBA" id="ARBA00022837"/>
    </source>
</evidence>
<dbReference type="CDD" id="cd16029">
    <property type="entry name" value="4-S"/>
    <property type="match status" value="1"/>
</dbReference>
<dbReference type="OrthoDB" id="103349at2759"/>
<keyword evidence="7" id="KW-0732">Signal</keyword>
<dbReference type="AlphaFoldDB" id="B7Q2G7"/>
<dbReference type="Pfam" id="PF00884">
    <property type="entry name" value="Sulfatase"/>
    <property type="match status" value="1"/>
</dbReference>
<dbReference type="EMBL" id="ABJB010489456">
    <property type="status" value="NOT_ANNOTATED_CDS"/>
    <property type="molecule type" value="Genomic_DNA"/>
</dbReference>
<dbReference type="InterPro" id="IPR000917">
    <property type="entry name" value="Sulfatase_N"/>
</dbReference>
<name>B7Q2G7_IXOSC</name>
<evidence type="ECO:0000256" key="1">
    <source>
        <dbReference type="ARBA" id="ARBA00001913"/>
    </source>
</evidence>
<dbReference type="VEuPathDB" id="VectorBase:ISCW020211"/>
<dbReference type="EMBL" id="ABJB010371967">
    <property type="status" value="NOT_ANNOTATED_CDS"/>
    <property type="molecule type" value="Genomic_DNA"/>
</dbReference>
<feature type="chain" id="PRO_5010826588" evidence="7">
    <location>
        <begin position="19"/>
        <end position="527"/>
    </location>
</feature>
<dbReference type="SUPFAM" id="SSF53649">
    <property type="entry name" value="Alkaline phosphatase-like"/>
    <property type="match status" value="1"/>
</dbReference>
<dbReference type="Gene3D" id="3.40.720.10">
    <property type="entry name" value="Alkaline Phosphatase, subunit A"/>
    <property type="match status" value="1"/>
</dbReference>
<evidence type="ECO:0000259" key="8">
    <source>
        <dbReference type="Pfam" id="PF00884"/>
    </source>
</evidence>
<accession>B7Q2G7</accession>
<dbReference type="GO" id="GO:0003943">
    <property type="term" value="F:N-acetylgalactosamine-4-sulfatase activity"/>
    <property type="evidence" value="ECO:0007669"/>
    <property type="project" value="UniProtKB-EC"/>
</dbReference>
<dbReference type="EnsemblMetazoa" id="ISCW020211-RA">
    <property type="protein sequence ID" value="ISCW020211-PA"/>
    <property type="gene ID" value="ISCW020211"/>
</dbReference>
<comment type="similarity">
    <text evidence="2">Belongs to the sulfatase family.</text>
</comment>
<dbReference type="InterPro" id="IPR024607">
    <property type="entry name" value="Sulfatase_CS"/>
</dbReference>
<dbReference type="EMBL" id="ABJB010269274">
    <property type="status" value="NOT_ANNOTATED_CDS"/>
    <property type="molecule type" value="Genomic_DNA"/>
</dbReference>
<dbReference type="EMBL" id="ABJB011074350">
    <property type="status" value="NOT_ANNOTATED_CDS"/>
    <property type="molecule type" value="Genomic_DNA"/>
</dbReference>
<dbReference type="EMBL" id="ABJB010847398">
    <property type="status" value="NOT_ANNOTATED_CDS"/>
    <property type="molecule type" value="Genomic_DNA"/>
</dbReference>
<dbReference type="EMBL" id="DS844079">
    <property type="protein sequence ID" value="EEC13039.1"/>
    <property type="molecule type" value="Genomic_DNA"/>
</dbReference>
<dbReference type="EMBL" id="ABJB010000863">
    <property type="status" value="NOT_ANNOTATED_CDS"/>
    <property type="molecule type" value="Genomic_DNA"/>
</dbReference>
<reference evidence="9 11" key="1">
    <citation type="submission" date="2008-03" db="EMBL/GenBank/DDBJ databases">
        <title>Annotation of Ixodes scapularis.</title>
        <authorList>
            <consortium name="Ixodes scapularis Genome Project Consortium"/>
            <person name="Caler E."/>
            <person name="Hannick L.I."/>
            <person name="Bidwell S."/>
            <person name="Joardar V."/>
            <person name="Thiagarajan M."/>
            <person name="Amedeo P."/>
            <person name="Galinsky K.J."/>
            <person name="Schobel S."/>
            <person name="Inman J."/>
            <person name="Hostetler J."/>
            <person name="Miller J."/>
            <person name="Hammond M."/>
            <person name="Megy K."/>
            <person name="Lawson D."/>
            <person name="Kodira C."/>
            <person name="Sutton G."/>
            <person name="Meyer J."/>
            <person name="Hill C.A."/>
            <person name="Birren B."/>
            <person name="Nene V."/>
            <person name="Collins F."/>
            <person name="Alarcon-Chaidez F."/>
            <person name="Wikel S."/>
            <person name="Strausberg R."/>
        </authorList>
    </citation>
    <scope>NUCLEOTIDE SEQUENCE [LARGE SCALE GENOMIC DNA]</scope>
    <source>
        <strain evidence="11">Wikel</strain>
        <strain evidence="9">Wikel colony</strain>
    </source>
</reference>
<evidence type="ECO:0000313" key="9">
    <source>
        <dbReference type="EMBL" id="EEC13039.1"/>
    </source>
</evidence>